<dbReference type="GO" id="GO:0005525">
    <property type="term" value="F:GTP binding"/>
    <property type="evidence" value="ECO:0007669"/>
    <property type="project" value="InterPro"/>
</dbReference>
<dbReference type="AlphaFoldDB" id="A0A8H3DUS2"/>
<evidence type="ECO:0000259" key="3">
    <source>
        <dbReference type="Pfam" id="PF01926"/>
    </source>
</evidence>
<reference evidence="4" key="1">
    <citation type="submission" date="2021-01" db="EMBL/GenBank/DDBJ databases">
        <authorList>
            <person name="Kaushik A."/>
        </authorList>
    </citation>
    <scope>NUCLEOTIDE SEQUENCE</scope>
    <source>
        <strain evidence="4">AG5</strain>
    </source>
</reference>
<dbReference type="InterPro" id="IPR027417">
    <property type="entry name" value="P-loop_NTPase"/>
</dbReference>
<dbReference type="Gene3D" id="3.40.50.300">
    <property type="entry name" value="P-loop containing nucleotide triphosphate hydrolases"/>
    <property type="match status" value="1"/>
</dbReference>
<protein>
    <recommendedName>
        <fullName evidence="3">G domain-containing protein</fullName>
    </recommendedName>
</protein>
<dbReference type="PANTHER" id="PTHR14187:SF5">
    <property type="entry name" value="HEAT SHOCK 70 KDA PROTEIN 12A"/>
    <property type="match status" value="1"/>
</dbReference>
<dbReference type="Gene3D" id="3.90.640.10">
    <property type="entry name" value="Actin, Chain A, domain 4"/>
    <property type="match status" value="1"/>
</dbReference>
<feature type="non-terminal residue" evidence="4">
    <location>
        <position position="1"/>
    </location>
</feature>
<proteinExistence type="predicted"/>
<dbReference type="InterPro" id="IPR006073">
    <property type="entry name" value="GTP-bd"/>
</dbReference>
<dbReference type="CDD" id="cd10170">
    <property type="entry name" value="ASKHA_NBD_HSP70"/>
    <property type="match status" value="1"/>
</dbReference>
<dbReference type="SUPFAM" id="SSF53067">
    <property type="entry name" value="Actin-like ATPase domain"/>
    <property type="match status" value="2"/>
</dbReference>
<feature type="domain" description="G" evidence="3">
    <location>
        <begin position="496"/>
        <end position="595"/>
    </location>
</feature>
<evidence type="ECO:0000313" key="4">
    <source>
        <dbReference type="EMBL" id="CAE7050594.1"/>
    </source>
</evidence>
<comment type="caution">
    <text evidence="4">The sequence shown here is derived from an EMBL/GenBank/DDBJ whole genome shotgun (WGS) entry which is preliminary data.</text>
</comment>
<gene>
    <name evidence="4" type="ORF">RDB_LOCUS647</name>
</gene>
<evidence type="ECO:0000256" key="1">
    <source>
        <dbReference type="SAM" id="Coils"/>
    </source>
</evidence>
<dbReference type="InterPro" id="IPR043129">
    <property type="entry name" value="ATPase_NBD"/>
</dbReference>
<keyword evidence="1" id="KW-0175">Coiled coil</keyword>
<name>A0A8H3DUS2_9AGAM</name>
<dbReference type="SUPFAM" id="SSF52540">
    <property type="entry name" value="P-loop containing nucleoside triphosphate hydrolases"/>
    <property type="match status" value="1"/>
</dbReference>
<sequence>AFLQQGARQSIHRVTQWPGQEAQNLHGKIPTVVWYDSTNKAVSFGAEAMTPQAEEEAEDNGWKLARYFKLHLHPPHLTAQHGLELEPLPFSVPLSQVYADFLGYLLQHTQTYFEDHIIDGKRIWQQYKPTMEVVLAHPNGWGIREQAFFRLSAVKAGFTNASDAASRVHFVNEAEASVHFCALYSDIGSQLKPGTTFAVCDAGGSTVDTTVYAVKSLNPIRLEETRASDCVQAGALFIDKSAERYLRKTLNEAGLSEEDVDEYVTRGVKDFELHAKRAFKEVANDQSIEIAGTRYNNTAIRARRGRITLQGSEVKTLFDFCADKILESVNSQLQGGSVSHILLVGGFGESPYLRERLKERFGAMGCDVTTTSERTSKAVADGTIIWYSSNNVVKRTPWYSYGIEILIPYNPQNKDHKGRKIIPWPTATRVTYKLPAPFLSSPSLADRSIMYADALEEEIAASHNEPERPSAPDGHPSSPDQDRAQRSFGLPPITTIMLLGPSRSGKSSLFNMVGDHGDNPQVVSKGPYLCTTQFRLSRTFNINGRPFRLIDSPGFHTTSLSDSDIMRKMITMLIKPFHHRDYKKTIRLSGILYLHPEENGAEDERLKETIASLRYLVGDPWLPCVTIAIVGNADPDSIAQLEGPTSPFHSLNSRGAKIMPLALELPSVQEILLGFDPLPPCRPRLSQKVRLGYSGVLEGLNAFIDEITGAHQGESTRQTEYSRGITLEESEASRQLLQTTLDEVESELKSLRSQLEQTQSEYASLRSELQLTDNTEQSKVVQSLQDLNRAIDDFGRSVAEYMVDTFSASLNKEDPTTLDASDFLELQRQFGHQEGSSSLVAPLEGNGLSIEDFIDLALRNLLCQNLCKVVFLPFHPTLATSAEPDFMASLYEEVRRLGPPIVAAKWRACSFMALSKGNKLDKPTIESQVNNLVTDDIQPLLNNLFGQSNPVALTETQRDQLQELVTIAWELNHVLKGEVVTLGDFLPLCCQRGVPFDSKTMVEFEASKKRKPGSIAICTIRLGLTLSYSKGAGKDTGPSVVCQATVVTPTIYGLNE</sequence>
<dbReference type="EMBL" id="CAJNJQ010000013">
    <property type="protein sequence ID" value="CAE7050594.1"/>
    <property type="molecule type" value="Genomic_DNA"/>
</dbReference>
<dbReference type="Pfam" id="PF01926">
    <property type="entry name" value="MMR_HSR1"/>
    <property type="match status" value="1"/>
</dbReference>
<organism evidence="4 5">
    <name type="scientific">Rhizoctonia solani</name>
    <dbReference type="NCBI Taxonomy" id="456999"/>
    <lineage>
        <taxon>Eukaryota</taxon>
        <taxon>Fungi</taxon>
        <taxon>Dikarya</taxon>
        <taxon>Basidiomycota</taxon>
        <taxon>Agaricomycotina</taxon>
        <taxon>Agaricomycetes</taxon>
        <taxon>Cantharellales</taxon>
        <taxon>Ceratobasidiaceae</taxon>
        <taxon>Rhizoctonia</taxon>
    </lineage>
</organism>
<evidence type="ECO:0000313" key="5">
    <source>
        <dbReference type="Proteomes" id="UP000663827"/>
    </source>
</evidence>
<feature type="region of interest" description="Disordered" evidence="2">
    <location>
        <begin position="462"/>
        <end position="486"/>
    </location>
</feature>
<accession>A0A8H3DUS2</accession>
<dbReference type="PANTHER" id="PTHR14187">
    <property type="entry name" value="ALPHA KINASE/ELONGATION FACTOR 2 KINASE"/>
    <property type="match status" value="1"/>
</dbReference>
<dbReference type="Gene3D" id="3.30.420.40">
    <property type="match status" value="2"/>
</dbReference>
<dbReference type="Proteomes" id="UP000663827">
    <property type="component" value="Unassembled WGS sequence"/>
</dbReference>
<feature type="coiled-coil region" evidence="1">
    <location>
        <begin position="727"/>
        <end position="775"/>
    </location>
</feature>
<evidence type="ECO:0000256" key="2">
    <source>
        <dbReference type="SAM" id="MobiDB-lite"/>
    </source>
</evidence>